<dbReference type="SUPFAM" id="SSF57850">
    <property type="entry name" value="RING/U-box"/>
    <property type="match status" value="1"/>
</dbReference>
<organism evidence="5 6">
    <name type="scientific">Bifiguratus adelaidae</name>
    <dbReference type="NCBI Taxonomy" id="1938954"/>
    <lineage>
        <taxon>Eukaryota</taxon>
        <taxon>Fungi</taxon>
        <taxon>Fungi incertae sedis</taxon>
        <taxon>Mucoromycota</taxon>
        <taxon>Mucoromycotina</taxon>
        <taxon>Endogonomycetes</taxon>
        <taxon>Endogonales</taxon>
        <taxon>Endogonales incertae sedis</taxon>
        <taxon>Bifiguratus</taxon>
    </lineage>
</organism>
<name>A0A261Y600_9FUNG</name>
<evidence type="ECO:0000256" key="2">
    <source>
        <dbReference type="SAM" id="MobiDB-lite"/>
    </source>
</evidence>
<dbReference type="SMART" id="SM00184">
    <property type="entry name" value="RING"/>
    <property type="match status" value="1"/>
</dbReference>
<feature type="transmembrane region" description="Helical" evidence="3">
    <location>
        <begin position="68"/>
        <end position="90"/>
    </location>
</feature>
<dbReference type="FunFam" id="3.30.40.10:FF:000388">
    <property type="entry name" value="Putative RING zinc finger domain superfamily protein"/>
    <property type="match status" value="1"/>
</dbReference>
<feature type="domain" description="RING-type" evidence="4">
    <location>
        <begin position="294"/>
        <end position="335"/>
    </location>
</feature>
<feature type="region of interest" description="Disordered" evidence="2">
    <location>
        <begin position="260"/>
        <end position="282"/>
    </location>
</feature>
<keyword evidence="3" id="KW-0472">Membrane</keyword>
<evidence type="ECO:0000313" key="5">
    <source>
        <dbReference type="EMBL" id="OZJ06070.1"/>
    </source>
</evidence>
<accession>A0A261Y600</accession>
<sequence length="344" mass="38154">MASGEAPIDDTQTQEDTFVIESSSQAAHTASPTTAPPSTPISTSSNVRRHWWDFLSSNWRQISRASQAVLAFTILFSLIQMVATVTILATSDAQMCDGGNTLVLFLSLYVIRVGIVTPIRVYQYLHPQNRRRRNGDSDYEHPPLSQVAGWIDRAKSILDLFSTIWFILGNYLLLTSMSCQHNQPGLFYLTLTWIVCGYIVVAIPIFLCGTVIFCLPCLLVAMRSLGFSDIVPNAGASPADIKAIPLVRFHPMEHSDDLDMGPSMVQKNRHPEPSAPAPKHGPSEYRLPAQDAVCAICICDYEQGDLLRLLPCRHHFHQSCVDEWMSLNRACPLCKQSAVHVNAS</sequence>
<dbReference type="Gene3D" id="3.30.40.10">
    <property type="entry name" value="Zinc/RING finger domain, C3HC4 (zinc finger)"/>
    <property type="match status" value="1"/>
</dbReference>
<dbReference type="Proteomes" id="UP000242875">
    <property type="component" value="Unassembled WGS sequence"/>
</dbReference>
<feature type="transmembrane region" description="Helical" evidence="3">
    <location>
        <begin position="157"/>
        <end position="174"/>
    </location>
</feature>
<dbReference type="PANTHER" id="PTHR46225">
    <property type="entry name" value="C3H4 TYPE ZINC FINGER PROTEIN"/>
    <property type="match status" value="1"/>
</dbReference>
<proteinExistence type="predicted"/>
<keyword evidence="1" id="KW-0479">Metal-binding</keyword>
<dbReference type="PROSITE" id="PS50089">
    <property type="entry name" value="ZF_RING_2"/>
    <property type="match status" value="1"/>
</dbReference>
<dbReference type="OrthoDB" id="8062037at2759"/>
<keyword evidence="3" id="KW-0812">Transmembrane</keyword>
<protein>
    <recommendedName>
        <fullName evidence="4">RING-type domain-containing protein</fullName>
    </recommendedName>
</protein>
<gene>
    <name evidence="5" type="ORF">BZG36_01067</name>
</gene>
<dbReference type="InterPro" id="IPR001841">
    <property type="entry name" value="Znf_RING"/>
</dbReference>
<keyword evidence="3" id="KW-1133">Transmembrane helix</keyword>
<evidence type="ECO:0000256" key="3">
    <source>
        <dbReference type="SAM" id="Phobius"/>
    </source>
</evidence>
<dbReference type="GO" id="GO:0008270">
    <property type="term" value="F:zinc ion binding"/>
    <property type="evidence" value="ECO:0007669"/>
    <property type="project" value="UniProtKB-KW"/>
</dbReference>
<keyword evidence="1" id="KW-0863">Zinc-finger</keyword>
<comment type="caution">
    <text evidence="5">The sequence shown here is derived from an EMBL/GenBank/DDBJ whole genome shotgun (WGS) entry which is preliminary data.</text>
</comment>
<dbReference type="Pfam" id="PF13639">
    <property type="entry name" value="zf-RING_2"/>
    <property type="match status" value="1"/>
</dbReference>
<feature type="compositionally biased region" description="Low complexity" evidence="2">
    <location>
        <begin position="22"/>
        <end position="33"/>
    </location>
</feature>
<keyword evidence="1" id="KW-0862">Zinc</keyword>
<keyword evidence="6" id="KW-1185">Reference proteome</keyword>
<evidence type="ECO:0000256" key="1">
    <source>
        <dbReference type="PROSITE-ProRule" id="PRU00175"/>
    </source>
</evidence>
<dbReference type="EMBL" id="MVBO01000007">
    <property type="protein sequence ID" value="OZJ06070.1"/>
    <property type="molecule type" value="Genomic_DNA"/>
</dbReference>
<feature type="region of interest" description="Disordered" evidence="2">
    <location>
        <begin position="21"/>
        <end position="45"/>
    </location>
</feature>
<feature type="transmembrane region" description="Helical" evidence="3">
    <location>
        <begin position="102"/>
        <end position="122"/>
    </location>
</feature>
<dbReference type="AlphaFoldDB" id="A0A261Y600"/>
<dbReference type="PANTHER" id="PTHR46225:SF19">
    <property type="entry name" value="RING-TYPE DOMAIN-CONTAINING PROTEIN"/>
    <property type="match status" value="1"/>
</dbReference>
<dbReference type="InterPro" id="IPR013083">
    <property type="entry name" value="Znf_RING/FYVE/PHD"/>
</dbReference>
<reference evidence="5 6" key="1">
    <citation type="journal article" date="2017" name="Mycologia">
        <title>Bifiguratus adelaidae, gen. et sp. nov., a new member of Mucoromycotina in endophytic and soil-dwelling habitats.</title>
        <authorList>
            <person name="Torres-Cruz T.J."/>
            <person name="Billingsley Tobias T.L."/>
            <person name="Almatruk M."/>
            <person name="Hesse C."/>
            <person name="Kuske C.R."/>
            <person name="Desiro A."/>
            <person name="Benucci G.M."/>
            <person name="Bonito G."/>
            <person name="Stajich J.E."/>
            <person name="Dunlap C."/>
            <person name="Arnold A.E."/>
            <person name="Porras-Alfaro A."/>
        </authorList>
    </citation>
    <scope>NUCLEOTIDE SEQUENCE [LARGE SCALE GENOMIC DNA]</scope>
    <source>
        <strain evidence="5 6">AZ0501</strain>
    </source>
</reference>
<feature type="transmembrane region" description="Helical" evidence="3">
    <location>
        <begin position="186"/>
        <end position="219"/>
    </location>
</feature>
<evidence type="ECO:0000259" key="4">
    <source>
        <dbReference type="PROSITE" id="PS50089"/>
    </source>
</evidence>
<evidence type="ECO:0000313" key="6">
    <source>
        <dbReference type="Proteomes" id="UP000242875"/>
    </source>
</evidence>